<name>A0ABD6EQA4_9BILA</name>
<sequence>MAAVRDALCNIQPLEIPRPQVSGLQFIPTRGRQGFYRSIRREGAQYGVKIRENGPRRTPLSDVDWSADSDNQPRDSGGDIGADELPNNEQGEQMKKVGANDAEQNKQTVGSVAQSSTNLQNKADSSQTPPNYPPPDYETNTAS</sequence>
<evidence type="ECO:0000313" key="3">
    <source>
        <dbReference type="Proteomes" id="UP001608902"/>
    </source>
</evidence>
<organism evidence="2 3">
    <name type="scientific">Gnathostoma spinigerum</name>
    <dbReference type="NCBI Taxonomy" id="75299"/>
    <lineage>
        <taxon>Eukaryota</taxon>
        <taxon>Metazoa</taxon>
        <taxon>Ecdysozoa</taxon>
        <taxon>Nematoda</taxon>
        <taxon>Chromadorea</taxon>
        <taxon>Rhabditida</taxon>
        <taxon>Spirurina</taxon>
        <taxon>Gnathostomatomorpha</taxon>
        <taxon>Gnathostomatoidea</taxon>
        <taxon>Gnathostomatidae</taxon>
        <taxon>Gnathostoma</taxon>
    </lineage>
</organism>
<feature type="compositionally biased region" description="Polar residues" evidence="1">
    <location>
        <begin position="105"/>
        <end position="129"/>
    </location>
</feature>
<gene>
    <name evidence="2" type="ORF">AB6A40_005892</name>
</gene>
<accession>A0ABD6EQA4</accession>
<comment type="caution">
    <text evidence="2">The sequence shown here is derived from an EMBL/GenBank/DDBJ whole genome shotgun (WGS) entry which is preliminary data.</text>
</comment>
<keyword evidence="3" id="KW-1185">Reference proteome</keyword>
<feature type="region of interest" description="Disordered" evidence="1">
    <location>
        <begin position="44"/>
        <end position="143"/>
    </location>
</feature>
<protein>
    <submittedName>
        <fullName evidence="2">Uncharacterized protein</fullName>
    </submittedName>
</protein>
<feature type="compositionally biased region" description="Basic and acidic residues" evidence="1">
    <location>
        <begin position="44"/>
        <end position="55"/>
    </location>
</feature>
<dbReference type="Proteomes" id="UP001608902">
    <property type="component" value="Unassembled WGS sequence"/>
</dbReference>
<evidence type="ECO:0000256" key="1">
    <source>
        <dbReference type="SAM" id="MobiDB-lite"/>
    </source>
</evidence>
<evidence type="ECO:0000313" key="2">
    <source>
        <dbReference type="EMBL" id="MFH4979183.1"/>
    </source>
</evidence>
<proteinExistence type="predicted"/>
<dbReference type="EMBL" id="JBGFUD010003934">
    <property type="protein sequence ID" value="MFH4979183.1"/>
    <property type="molecule type" value="Genomic_DNA"/>
</dbReference>
<reference evidence="2 3" key="1">
    <citation type="submission" date="2024-08" db="EMBL/GenBank/DDBJ databases">
        <title>Gnathostoma spinigerum genome.</title>
        <authorList>
            <person name="Gonzalez-Bertolin B."/>
            <person name="Monzon S."/>
            <person name="Zaballos A."/>
            <person name="Jimenez P."/>
            <person name="Dekumyoy P."/>
            <person name="Varona S."/>
            <person name="Cuesta I."/>
            <person name="Sumanam S."/>
            <person name="Adisakwattana P."/>
            <person name="Gasser R.B."/>
            <person name="Hernandez-Gonzalez A."/>
            <person name="Young N.D."/>
            <person name="Perteguer M.J."/>
        </authorList>
    </citation>
    <scope>NUCLEOTIDE SEQUENCE [LARGE SCALE GENOMIC DNA]</scope>
    <source>
        <strain evidence="2">AL3</strain>
        <tissue evidence="2">Liver</tissue>
    </source>
</reference>
<dbReference type="AlphaFoldDB" id="A0ABD6EQA4"/>